<dbReference type="AlphaFoldDB" id="R4YL27"/>
<name>R4YL27_OLEAN</name>
<dbReference type="EMBL" id="FO203512">
    <property type="protein sequence ID" value="CCK75110.1"/>
    <property type="molecule type" value="Genomic_DNA"/>
</dbReference>
<dbReference type="OrthoDB" id="7170694at2"/>
<accession>R4YL27</accession>
<dbReference type="HOGENOM" id="CLU_1061414_0_0_6"/>
<dbReference type="PATRIC" id="fig|698738.3.peg.974"/>
<evidence type="ECO:0000313" key="1">
    <source>
        <dbReference type="EMBL" id="CCK75110.1"/>
    </source>
</evidence>
<proteinExistence type="predicted"/>
<dbReference type="KEGG" id="oai:OLEAN_C09340"/>
<evidence type="ECO:0000313" key="2">
    <source>
        <dbReference type="Proteomes" id="UP000032749"/>
    </source>
</evidence>
<gene>
    <name evidence="1" type="ORF">OLEAN_C09340</name>
</gene>
<sequence length="290" mass="32941">MPTLFPSFLKTEFLLPSFLRAKPLIDENTADFIFSTVAWVLQNFDHEEFFNRTRLVAPSNDFFPGLVNSVDEKAQNIFQHTARYAGLRHWPFELKSMIEHDNNDEGQMQPVPQDELALIHRNSFPHISIADEGADAYGIQVPVIITQQPLFVFYNLQQTLKPEDLSASYAHVIAQHLIIQSKEQPPGGNQFFAEASEILASMMGFGVLLSNSAYTFRGGCGSCYNAMANRQPALTELDSVFTLALFCRLKGIRYQEATRHLKKHLCVSYKQAIKQIDQRLDQVNDLKRIA</sequence>
<dbReference type="Proteomes" id="UP000032749">
    <property type="component" value="Chromosome"/>
</dbReference>
<protein>
    <submittedName>
        <fullName evidence="1">Uncharacterized protein</fullName>
    </submittedName>
</protein>
<organism evidence="1 2">
    <name type="scientific">Oleispira antarctica RB-8</name>
    <dbReference type="NCBI Taxonomy" id="698738"/>
    <lineage>
        <taxon>Bacteria</taxon>
        <taxon>Pseudomonadati</taxon>
        <taxon>Pseudomonadota</taxon>
        <taxon>Gammaproteobacteria</taxon>
        <taxon>Oceanospirillales</taxon>
        <taxon>Oceanospirillaceae</taxon>
        <taxon>Oleispira</taxon>
    </lineage>
</organism>
<keyword evidence="2" id="KW-1185">Reference proteome</keyword>
<dbReference type="STRING" id="698738.OLEAN_C09340"/>
<reference evidence="1 2" key="1">
    <citation type="journal article" date="2013" name="Nat. Commun.">
        <title>Genome sequence and functional genomic analysis of the oil-degrading bacterium Oleispira antarctica.</title>
        <authorList>
            <person name="Kube M."/>
            <person name="Chernikova T.N."/>
            <person name="Al-Ramahi Y."/>
            <person name="Beloqui A."/>
            <person name="Lopez-Cortez N."/>
            <person name="Guazzaroni M.E."/>
            <person name="Heipieper H.J."/>
            <person name="Klages S."/>
            <person name="Kotsyurbenko O.R."/>
            <person name="Langer I."/>
            <person name="Nechitaylo T.Y."/>
            <person name="Lunsdorf H."/>
            <person name="Fernandez M."/>
            <person name="Juarez S."/>
            <person name="Ciordia S."/>
            <person name="Singer A."/>
            <person name="Kagan O."/>
            <person name="Egorova O."/>
            <person name="Petit P.A."/>
            <person name="Stogios P."/>
            <person name="Kim Y."/>
            <person name="Tchigvintsev A."/>
            <person name="Flick R."/>
            <person name="Denaro R."/>
            <person name="Genovese M."/>
            <person name="Albar J.P."/>
            <person name="Reva O.N."/>
            <person name="Martinez-Gomariz M."/>
            <person name="Tran H."/>
            <person name="Ferrer M."/>
            <person name="Savchenko A."/>
            <person name="Yakunin A.F."/>
            <person name="Yakimov M.M."/>
            <person name="Golyshina O.V."/>
            <person name="Reinhardt R."/>
            <person name="Golyshin P.N."/>
        </authorList>
    </citation>
    <scope>NUCLEOTIDE SEQUENCE [LARGE SCALE GENOMIC DNA]</scope>
</reference>